<dbReference type="GO" id="GO:0009003">
    <property type="term" value="F:signal peptidase activity"/>
    <property type="evidence" value="ECO:0007669"/>
    <property type="project" value="UniProtKB-EC"/>
</dbReference>
<evidence type="ECO:0000256" key="4">
    <source>
        <dbReference type="ARBA" id="ARBA00013208"/>
    </source>
</evidence>
<dbReference type="Pfam" id="PF10502">
    <property type="entry name" value="Peptidase_S26"/>
    <property type="match status" value="1"/>
</dbReference>
<evidence type="ECO:0000256" key="2">
    <source>
        <dbReference type="ARBA" id="ARBA00004401"/>
    </source>
</evidence>
<comment type="catalytic activity">
    <reaction evidence="1 7">
        <text>Cleavage of hydrophobic, N-terminal signal or leader sequences from secreted and periplasmic proteins.</text>
        <dbReference type="EC" id="3.4.21.89"/>
    </reaction>
</comment>
<dbReference type="InterPro" id="IPR019533">
    <property type="entry name" value="Peptidase_S26"/>
</dbReference>
<proteinExistence type="inferred from homology"/>
<reference evidence="10 11" key="1">
    <citation type="submission" date="2018-12" db="EMBL/GenBank/DDBJ databases">
        <authorList>
            <consortium name="Pathogen Informatics"/>
        </authorList>
    </citation>
    <scope>NUCLEOTIDE SEQUENCE [LARGE SCALE GENOMIC DNA]</scope>
    <source>
        <strain evidence="10 11">NCTC11923</strain>
    </source>
</reference>
<keyword evidence="7" id="KW-0645">Protease</keyword>
<dbReference type="EMBL" id="LR134363">
    <property type="protein sequence ID" value="VEG75610.1"/>
    <property type="molecule type" value="Genomic_DNA"/>
</dbReference>
<feature type="region of interest" description="Disordered" evidence="8">
    <location>
        <begin position="1"/>
        <end position="72"/>
    </location>
</feature>
<feature type="active site" evidence="6">
    <location>
        <position position="108"/>
    </location>
</feature>
<dbReference type="Proteomes" id="UP000276899">
    <property type="component" value="Chromosome"/>
</dbReference>
<dbReference type="EC" id="3.4.21.89" evidence="4 7"/>
<comment type="subcellular location">
    <subcellularLocation>
        <location evidence="2">Cell membrane</location>
        <topology evidence="2">Single-pass type II membrane protein</topology>
    </subcellularLocation>
    <subcellularLocation>
        <location evidence="7">Membrane</location>
        <topology evidence="7">Single-pass type II membrane protein</topology>
    </subcellularLocation>
</comment>
<dbReference type="Gene3D" id="2.10.109.10">
    <property type="entry name" value="Umud Fragment, subunit A"/>
    <property type="match status" value="1"/>
</dbReference>
<keyword evidence="7" id="KW-0472">Membrane</keyword>
<keyword evidence="7" id="KW-0812">Transmembrane</keyword>
<dbReference type="PRINTS" id="PR00727">
    <property type="entry name" value="LEADERPTASE"/>
</dbReference>
<dbReference type="InterPro" id="IPR000223">
    <property type="entry name" value="Pept_S26A_signal_pept_1"/>
</dbReference>
<dbReference type="PROSITE" id="PS00761">
    <property type="entry name" value="SPASE_I_3"/>
    <property type="match status" value="1"/>
</dbReference>
<dbReference type="InterPro" id="IPR036286">
    <property type="entry name" value="LexA/Signal_pep-like_sf"/>
</dbReference>
<name>A0A448KFE2_9ACTO</name>
<evidence type="ECO:0000313" key="10">
    <source>
        <dbReference type="EMBL" id="VEG75610.1"/>
    </source>
</evidence>
<evidence type="ECO:0000256" key="1">
    <source>
        <dbReference type="ARBA" id="ARBA00000677"/>
    </source>
</evidence>
<feature type="compositionally biased region" description="Basic and acidic residues" evidence="8">
    <location>
        <begin position="35"/>
        <end position="47"/>
    </location>
</feature>
<evidence type="ECO:0000313" key="11">
    <source>
        <dbReference type="Proteomes" id="UP000276899"/>
    </source>
</evidence>
<evidence type="ECO:0000256" key="3">
    <source>
        <dbReference type="ARBA" id="ARBA00009370"/>
    </source>
</evidence>
<dbReference type="RefSeq" id="WP_051281034.1">
    <property type="nucleotide sequence ID" value="NZ_LR134363.1"/>
</dbReference>
<organism evidence="10 11">
    <name type="scientific">Actinomyces slackii</name>
    <dbReference type="NCBI Taxonomy" id="52774"/>
    <lineage>
        <taxon>Bacteria</taxon>
        <taxon>Bacillati</taxon>
        <taxon>Actinomycetota</taxon>
        <taxon>Actinomycetes</taxon>
        <taxon>Actinomycetales</taxon>
        <taxon>Actinomycetaceae</taxon>
        <taxon>Actinomyces</taxon>
    </lineage>
</organism>
<gene>
    <name evidence="10" type="primary">sipS</name>
    <name evidence="10" type="ORF">NCTC11923_02282</name>
</gene>
<protein>
    <recommendedName>
        <fullName evidence="4 7">Signal peptidase I</fullName>
        <ecNumber evidence="4 7">3.4.21.89</ecNumber>
    </recommendedName>
</protein>
<dbReference type="GO" id="GO:0004252">
    <property type="term" value="F:serine-type endopeptidase activity"/>
    <property type="evidence" value="ECO:0007669"/>
    <property type="project" value="InterPro"/>
</dbReference>
<dbReference type="GO" id="GO:0005886">
    <property type="term" value="C:plasma membrane"/>
    <property type="evidence" value="ECO:0007669"/>
    <property type="project" value="UniProtKB-SubCell"/>
</dbReference>
<evidence type="ECO:0000256" key="7">
    <source>
        <dbReference type="RuleBase" id="RU362042"/>
    </source>
</evidence>
<evidence type="ECO:0000256" key="8">
    <source>
        <dbReference type="SAM" id="MobiDB-lite"/>
    </source>
</evidence>
<accession>A0A448KFE2</accession>
<dbReference type="CDD" id="cd06530">
    <property type="entry name" value="S26_SPase_I"/>
    <property type="match status" value="1"/>
</dbReference>
<dbReference type="STRING" id="1278298.GCA_000428685_01180"/>
<evidence type="ECO:0000256" key="5">
    <source>
        <dbReference type="ARBA" id="ARBA00022801"/>
    </source>
</evidence>
<dbReference type="PANTHER" id="PTHR43390:SF1">
    <property type="entry name" value="CHLOROPLAST PROCESSING PEPTIDASE"/>
    <property type="match status" value="1"/>
</dbReference>
<evidence type="ECO:0000259" key="9">
    <source>
        <dbReference type="Pfam" id="PF10502"/>
    </source>
</evidence>
<dbReference type="SUPFAM" id="SSF51306">
    <property type="entry name" value="LexA/Signal peptidase"/>
    <property type="match status" value="1"/>
</dbReference>
<feature type="active site" evidence="6">
    <location>
        <position position="176"/>
    </location>
</feature>
<keyword evidence="11" id="KW-1185">Reference proteome</keyword>
<dbReference type="PANTHER" id="PTHR43390">
    <property type="entry name" value="SIGNAL PEPTIDASE I"/>
    <property type="match status" value="1"/>
</dbReference>
<feature type="compositionally biased region" description="Low complexity" evidence="8">
    <location>
        <begin position="1"/>
        <end position="20"/>
    </location>
</feature>
<feature type="transmembrane region" description="Helical" evidence="7">
    <location>
        <begin position="82"/>
        <end position="102"/>
    </location>
</feature>
<dbReference type="NCBIfam" id="TIGR02227">
    <property type="entry name" value="sigpep_I_bact"/>
    <property type="match status" value="1"/>
</dbReference>
<dbReference type="KEGG" id="asla:NCTC11923_02282"/>
<dbReference type="GO" id="GO:0006465">
    <property type="term" value="P:signal peptide processing"/>
    <property type="evidence" value="ECO:0007669"/>
    <property type="project" value="InterPro"/>
</dbReference>
<sequence length="289" mass="31322">MSSPPQDDAPQALPPDRAQAVSPASAQTPDVPMDEDGHSPRAERIIRDSLPPSIPPRRRPPPSISPAAQPVSRRRRLARHALTVLLILLTSALLKTFVVQFYEIPSGSMETTLQAGDQVAVTMYDSTHIERGDVVVFVDPDGWLDTAEPTGIRGLFQDLLETIRLLPKDTGHHLIKRVIGMPGDHVVADGQGSLSVNGVQIDEPYLKPGHSASNVAFDVVVPEGHVWVMGDNRSNSSDSRFHRGDAHGGFVPLSNVVGVAKAVIWPIGRWNLLDEGDPVFAEVAAPRER</sequence>
<comment type="similarity">
    <text evidence="3 7">Belongs to the peptidase S26 family.</text>
</comment>
<keyword evidence="7" id="KW-1133">Transmembrane helix</keyword>
<keyword evidence="5 7" id="KW-0378">Hydrolase</keyword>
<feature type="domain" description="Peptidase S26" evidence="9">
    <location>
        <begin position="79"/>
        <end position="265"/>
    </location>
</feature>
<evidence type="ECO:0000256" key="6">
    <source>
        <dbReference type="PIRSR" id="PIRSR600223-1"/>
    </source>
</evidence>
<dbReference type="InterPro" id="IPR019758">
    <property type="entry name" value="Pept_S26A_signal_pept_1_CS"/>
</dbReference>
<dbReference type="AlphaFoldDB" id="A0A448KFE2"/>